<name>A0A0E9VXV9_ANGAN</name>
<dbReference type="EMBL" id="GBXM01025701">
    <property type="protein sequence ID" value="JAH82876.1"/>
    <property type="molecule type" value="Transcribed_RNA"/>
</dbReference>
<protein>
    <submittedName>
        <fullName evidence="1">Uncharacterized protein</fullName>
    </submittedName>
</protein>
<dbReference type="AlphaFoldDB" id="A0A0E9VXV9"/>
<evidence type="ECO:0000313" key="1">
    <source>
        <dbReference type="EMBL" id="JAH82876.1"/>
    </source>
</evidence>
<reference evidence="1" key="2">
    <citation type="journal article" date="2015" name="Fish Shellfish Immunol.">
        <title>Early steps in the European eel (Anguilla anguilla)-Vibrio vulnificus interaction in the gills: Role of the RtxA13 toxin.</title>
        <authorList>
            <person name="Callol A."/>
            <person name="Pajuelo D."/>
            <person name="Ebbesson L."/>
            <person name="Teles M."/>
            <person name="MacKenzie S."/>
            <person name="Amaro C."/>
        </authorList>
    </citation>
    <scope>NUCLEOTIDE SEQUENCE</scope>
</reference>
<organism evidence="1">
    <name type="scientific">Anguilla anguilla</name>
    <name type="common">European freshwater eel</name>
    <name type="synonym">Muraena anguilla</name>
    <dbReference type="NCBI Taxonomy" id="7936"/>
    <lineage>
        <taxon>Eukaryota</taxon>
        <taxon>Metazoa</taxon>
        <taxon>Chordata</taxon>
        <taxon>Craniata</taxon>
        <taxon>Vertebrata</taxon>
        <taxon>Euteleostomi</taxon>
        <taxon>Actinopterygii</taxon>
        <taxon>Neopterygii</taxon>
        <taxon>Teleostei</taxon>
        <taxon>Anguilliformes</taxon>
        <taxon>Anguillidae</taxon>
        <taxon>Anguilla</taxon>
    </lineage>
</organism>
<reference evidence="1" key="1">
    <citation type="submission" date="2014-11" db="EMBL/GenBank/DDBJ databases">
        <authorList>
            <person name="Amaro Gonzalez C."/>
        </authorList>
    </citation>
    <scope>NUCLEOTIDE SEQUENCE</scope>
</reference>
<proteinExistence type="predicted"/>
<accession>A0A0E9VXV9</accession>
<sequence length="17" mass="1914">MRLTARTICFGRTSGFP</sequence>